<reference evidence="3" key="1">
    <citation type="journal article" date="2020" name="Nature">
        <title>Giant virus diversity and host interactions through global metagenomics.</title>
        <authorList>
            <person name="Schulz F."/>
            <person name="Roux S."/>
            <person name="Paez-Espino D."/>
            <person name="Jungbluth S."/>
            <person name="Walsh D.A."/>
            <person name="Denef V.J."/>
            <person name="McMahon K.D."/>
            <person name="Konstantinidis K.T."/>
            <person name="Eloe-Fadrosh E.A."/>
            <person name="Kyrpides N.C."/>
            <person name="Woyke T."/>
        </authorList>
    </citation>
    <scope>NUCLEOTIDE SEQUENCE</scope>
    <source>
        <strain evidence="3">GVMAG-M-3300025880-76</strain>
    </source>
</reference>
<dbReference type="InterPro" id="IPR002641">
    <property type="entry name" value="PNPLA_dom"/>
</dbReference>
<name>A0A6C0JAX4_9ZZZZ</name>
<evidence type="ECO:0000313" key="3">
    <source>
        <dbReference type="EMBL" id="QHU02809.1"/>
    </source>
</evidence>
<feature type="domain" description="PNPLA" evidence="2">
    <location>
        <begin position="7"/>
        <end position="191"/>
    </location>
</feature>
<protein>
    <recommendedName>
        <fullName evidence="2">PNPLA domain-containing protein</fullName>
    </recommendedName>
</protein>
<dbReference type="PANTHER" id="PTHR46394:SF1">
    <property type="entry name" value="PNPLA DOMAIN-CONTAINING PROTEIN"/>
    <property type="match status" value="1"/>
</dbReference>
<sequence length="310" mass="34741">MGGIKHLVISGGGHIGLAQCSIVHSLAEQGVIQHKELDSIFATSAGSITAALICMNYTGDEISNYFINRPWQKTLHVGMSEIFGIYNEMGVIDEKFFHTLLEPLLLGKGVSPDINLHQFYEWCGIKLYFYTVDLNTFDVCELSYETYPNLSLVTAITMSSSIPILMKPTFYDGKCFVDGGVLNNYPLRCCFNKTQCKEKQVIGITTTVSDTYNDASNNIINKCQSVTETSNIFDVFMSFYNHYKAILKKQKDEDSFSIPYEIVIPTTGITVDSLYAILQEKNERSTLFHTGKTLAQQFIDNHDELCGVDV</sequence>
<dbReference type="GO" id="GO:0006629">
    <property type="term" value="P:lipid metabolic process"/>
    <property type="evidence" value="ECO:0007669"/>
    <property type="project" value="UniProtKB-KW"/>
</dbReference>
<dbReference type="AlphaFoldDB" id="A0A6C0JAX4"/>
<organism evidence="3">
    <name type="scientific">viral metagenome</name>
    <dbReference type="NCBI Taxonomy" id="1070528"/>
    <lineage>
        <taxon>unclassified sequences</taxon>
        <taxon>metagenomes</taxon>
        <taxon>organismal metagenomes</taxon>
    </lineage>
</organism>
<dbReference type="PANTHER" id="PTHR46394">
    <property type="entry name" value="ANNEXIN"/>
    <property type="match status" value="1"/>
</dbReference>
<proteinExistence type="predicted"/>
<dbReference type="Gene3D" id="3.40.1090.10">
    <property type="entry name" value="Cytosolic phospholipase A2 catalytic domain"/>
    <property type="match status" value="2"/>
</dbReference>
<evidence type="ECO:0000259" key="2">
    <source>
        <dbReference type="PROSITE" id="PS51635"/>
    </source>
</evidence>
<dbReference type="Pfam" id="PF01734">
    <property type="entry name" value="Patatin"/>
    <property type="match status" value="1"/>
</dbReference>
<dbReference type="InterPro" id="IPR052580">
    <property type="entry name" value="Lipid_Hydrolase"/>
</dbReference>
<evidence type="ECO:0000256" key="1">
    <source>
        <dbReference type="ARBA" id="ARBA00023098"/>
    </source>
</evidence>
<dbReference type="EMBL" id="MN740363">
    <property type="protein sequence ID" value="QHU02809.1"/>
    <property type="molecule type" value="Genomic_DNA"/>
</dbReference>
<dbReference type="PROSITE" id="PS51635">
    <property type="entry name" value="PNPLA"/>
    <property type="match status" value="1"/>
</dbReference>
<keyword evidence="1" id="KW-0443">Lipid metabolism</keyword>
<accession>A0A6C0JAX4</accession>
<dbReference type="SUPFAM" id="SSF52151">
    <property type="entry name" value="FabD/lysophospholipase-like"/>
    <property type="match status" value="1"/>
</dbReference>
<dbReference type="InterPro" id="IPR016035">
    <property type="entry name" value="Acyl_Trfase/lysoPLipase"/>
</dbReference>